<feature type="compositionally biased region" description="Basic and acidic residues" evidence="1">
    <location>
        <begin position="263"/>
        <end position="273"/>
    </location>
</feature>
<evidence type="ECO:0000313" key="4">
    <source>
        <dbReference type="RefSeq" id="XP_021844162.1"/>
    </source>
</evidence>
<feature type="domain" description="C2" evidence="2">
    <location>
        <begin position="1"/>
        <end position="110"/>
    </location>
</feature>
<sequence length="288" mass="31580">MASRYEVEVTLSSAKDIKNVNWSYGPTKPYAIMWFDPDRKIASRTDDEGDTKPKWNQKLMVPLNGPVEDATLHIDVVHYAGPDEDTKPFIGSAKLDLRDVVDEVGFGASGIRKLKLKRSSGRPQGKLEIEVIVRERHYSPSPYPPYPPPGHHHDQVTSRDVDHYGTQHYGGYGQPPIGYEQNPGGYGQHPGGYDPNPEGYGQPPAGYGQNQTGYESQQGYGQPEEKKKSSYGGIGTGIAIGAAAGILGGLALAEGYDQFTDHVAEEAAEKVEEDREDDDDDDDDDDDE</sequence>
<dbReference type="RefSeq" id="XP_021844162.1">
    <property type="nucleotide sequence ID" value="XM_021988470.2"/>
</dbReference>
<dbReference type="CDD" id="cd04051">
    <property type="entry name" value="C2_SRC2_like"/>
    <property type="match status" value="1"/>
</dbReference>
<organism evidence="3 4">
    <name type="scientific">Spinacia oleracea</name>
    <name type="common">Spinach</name>
    <dbReference type="NCBI Taxonomy" id="3562"/>
    <lineage>
        <taxon>Eukaryota</taxon>
        <taxon>Viridiplantae</taxon>
        <taxon>Streptophyta</taxon>
        <taxon>Embryophyta</taxon>
        <taxon>Tracheophyta</taxon>
        <taxon>Spermatophyta</taxon>
        <taxon>Magnoliopsida</taxon>
        <taxon>eudicotyledons</taxon>
        <taxon>Gunneridae</taxon>
        <taxon>Pentapetalae</taxon>
        <taxon>Caryophyllales</taxon>
        <taxon>Chenopodiaceae</taxon>
        <taxon>Chenopodioideae</taxon>
        <taxon>Anserineae</taxon>
        <taxon>Spinacia</taxon>
    </lineage>
</organism>
<evidence type="ECO:0000313" key="3">
    <source>
        <dbReference type="Proteomes" id="UP000813463"/>
    </source>
</evidence>
<feature type="compositionally biased region" description="Polar residues" evidence="1">
    <location>
        <begin position="208"/>
        <end position="220"/>
    </location>
</feature>
<feature type="region of interest" description="Disordered" evidence="1">
    <location>
        <begin position="162"/>
        <end position="235"/>
    </location>
</feature>
<protein>
    <submittedName>
        <fullName evidence="4">Protein SRC2 homolog</fullName>
    </submittedName>
</protein>
<dbReference type="PANTHER" id="PTHR32246:SF20">
    <property type="entry name" value="CALCIUM-DEPENDENT LIPID-BINDING (CALB DOMAIN) FAMILY PROTEIN"/>
    <property type="match status" value="1"/>
</dbReference>
<evidence type="ECO:0000256" key="1">
    <source>
        <dbReference type="SAM" id="MobiDB-lite"/>
    </source>
</evidence>
<gene>
    <name evidence="4" type="primary">LOC110784067</name>
</gene>
<dbReference type="SUPFAM" id="SSF49562">
    <property type="entry name" value="C2 domain (Calcium/lipid-binding domain, CaLB)"/>
    <property type="match status" value="1"/>
</dbReference>
<dbReference type="Pfam" id="PF00168">
    <property type="entry name" value="C2"/>
    <property type="match status" value="1"/>
</dbReference>
<proteinExistence type="predicted"/>
<evidence type="ECO:0000259" key="2">
    <source>
        <dbReference type="PROSITE" id="PS50004"/>
    </source>
</evidence>
<feature type="compositionally biased region" description="Acidic residues" evidence="1">
    <location>
        <begin position="274"/>
        <end position="288"/>
    </location>
</feature>
<dbReference type="Proteomes" id="UP000813463">
    <property type="component" value="Chromosome 3"/>
</dbReference>
<dbReference type="InterPro" id="IPR044750">
    <property type="entry name" value="C2_SRC2/BAP"/>
</dbReference>
<feature type="region of interest" description="Disordered" evidence="1">
    <location>
        <begin position="263"/>
        <end position="288"/>
    </location>
</feature>
<dbReference type="AlphaFoldDB" id="A0A9R0I7T7"/>
<keyword evidence="3" id="KW-1185">Reference proteome</keyword>
<dbReference type="GO" id="GO:0006952">
    <property type="term" value="P:defense response"/>
    <property type="evidence" value="ECO:0007669"/>
    <property type="project" value="InterPro"/>
</dbReference>
<dbReference type="KEGG" id="soe:110784067"/>
<dbReference type="SMART" id="SM00239">
    <property type="entry name" value="C2"/>
    <property type="match status" value="1"/>
</dbReference>
<dbReference type="GeneID" id="110784067"/>
<dbReference type="PANTHER" id="PTHR32246">
    <property type="entry name" value="INGRESSION PROTEIN FIC1"/>
    <property type="match status" value="1"/>
</dbReference>
<dbReference type="PROSITE" id="PS50004">
    <property type="entry name" value="C2"/>
    <property type="match status" value="1"/>
</dbReference>
<accession>A0A9R0I7T7</accession>
<reference evidence="4" key="2">
    <citation type="submission" date="2025-08" db="UniProtKB">
        <authorList>
            <consortium name="RefSeq"/>
        </authorList>
    </citation>
    <scope>IDENTIFICATION</scope>
    <source>
        <tissue evidence="4">Leaf</tissue>
    </source>
</reference>
<reference evidence="3" key="1">
    <citation type="journal article" date="2021" name="Nat. Commun.">
        <title>Genomic analyses provide insights into spinach domestication and the genetic basis of agronomic traits.</title>
        <authorList>
            <person name="Cai X."/>
            <person name="Sun X."/>
            <person name="Xu C."/>
            <person name="Sun H."/>
            <person name="Wang X."/>
            <person name="Ge C."/>
            <person name="Zhang Z."/>
            <person name="Wang Q."/>
            <person name="Fei Z."/>
            <person name="Jiao C."/>
            <person name="Wang Q."/>
        </authorList>
    </citation>
    <scope>NUCLEOTIDE SEQUENCE [LARGE SCALE GENOMIC DNA]</scope>
    <source>
        <strain evidence="3">cv. Varoflay</strain>
    </source>
</reference>
<name>A0A9R0I7T7_SPIOL</name>
<dbReference type="InterPro" id="IPR035892">
    <property type="entry name" value="C2_domain_sf"/>
</dbReference>
<dbReference type="InterPro" id="IPR000008">
    <property type="entry name" value="C2_dom"/>
</dbReference>
<dbReference type="Gene3D" id="2.60.40.150">
    <property type="entry name" value="C2 domain"/>
    <property type="match status" value="1"/>
</dbReference>
<feature type="region of interest" description="Disordered" evidence="1">
    <location>
        <begin position="138"/>
        <end position="157"/>
    </location>
</feature>
<dbReference type="OrthoDB" id="1915999at2759"/>